<evidence type="ECO:0000313" key="2">
    <source>
        <dbReference type="EMBL" id="KIM71075.1"/>
    </source>
</evidence>
<dbReference type="AlphaFoldDB" id="A0A0C3EEH9"/>
<dbReference type="InParanoid" id="A0A0C3EEH9"/>
<keyword evidence="3" id="KW-1185">Reference proteome</keyword>
<dbReference type="HOGENOM" id="CLU_1256470_0_0_1"/>
<evidence type="ECO:0000313" key="3">
    <source>
        <dbReference type="Proteomes" id="UP000054166"/>
    </source>
</evidence>
<reference evidence="3" key="2">
    <citation type="submission" date="2015-01" db="EMBL/GenBank/DDBJ databases">
        <title>Evolutionary Origins and Diversification of the Mycorrhizal Mutualists.</title>
        <authorList>
            <consortium name="DOE Joint Genome Institute"/>
            <consortium name="Mycorrhizal Genomics Consortium"/>
            <person name="Kohler A."/>
            <person name="Kuo A."/>
            <person name="Nagy L.G."/>
            <person name="Floudas D."/>
            <person name="Copeland A."/>
            <person name="Barry K.W."/>
            <person name="Cichocki N."/>
            <person name="Veneault-Fourrey C."/>
            <person name="LaButti K."/>
            <person name="Lindquist E.A."/>
            <person name="Lipzen A."/>
            <person name="Lundell T."/>
            <person name="Morin E."/>
            <person name="Murat C."/>
            <person name="Riley R."/>
            <person name="Ohm R."/>
            <person name="Sun H."/>
            <person name="Tunlid A."/>
            <person name="Henrissat B."/>
            <person name="Grigoriev I.V."/>
            <person name="Hibbett D.S."/>
            <person name="Martin F."/>
        </authorList>
    </citation>
    <scope>NUCLEOTIDE SEQUENCE [LARGE SCALE GENOMIC DNA]</scope>
    <source>
        <strain evidence="3">F 1598</strain>
    </source>
</reference>
<dbReference type="EMBL" id="KN833515">
    <property type="protein sequence ID" value="KIM71075.1"/>
    <property type="molecule type" value="Genomic_DNA"/>
</dbReference>
<dbReference type="Proteomes" id="UP000054166">
    <property type="component" value="Unassembled WGS sequence"/>
</dbReference>
<gene>
    <name evidence="2" type="ORF">PILCRDRAFT_94038</name>
</gene>
<protein>
    <submittedName>
        <fullName evidence="2">Uncharacterized protein</fullName>
    </submittedName>
</protein>
<evidence type="ECO:0000256" key="1">
    <source>
        <dbReference type="SAM" id="MobiDB-lite"/>
    </source>
</evidence>
<feature type="region of interest" description="Disordered" evidence="1">
    <location>
        <begin position="136"/>
        <end position="220"/>
    </location>
</feature>
<name>A0A0C3EEH9_PILCF</name>
<reference evidence="2 3" key="1">
    <citation type="submission" date="2014-04" db="EMBL/GenBank/DDBJ databases">
        <authorList>
            <consortium name="DOE Joint Genome Institute"/>
            <person name="Kuo A."/>
            <person name="Tarkka M."/>
            <person name="Buscot F."/>
            <person name="Kohler A."/>
            <person name="Nagy L.G."/>
            <person name="Floudas D."/>
            <person name="Copeland A."/>
            <person name="Barry K.W."/>
            <person name="Cichocki N."/>
            <person name="Veneault-Fourrey C."/>
            <person name="LaButti K."/>
            <person name="Lindquist E.A."/>
            <person name="Lipzen A."/>
            <person name="Lundell T."/>
            <person name="Morin E."/>
            <person name="Murat C."/>
            <person name="Sun H."/>
            <person name="Tunlid A."/>
            <person name="Henrissat B."/>
            <person name="Grigoriev I.V."/>
            <person name="Hibbett D.S."/>
            <person name="Martin F."/>
            <person name="Nordberg H.P."/>
            <person name="Cantor M.N."/>
            <person name="Hua S.X."/>
        </authorList>
    </citation>
    <scope>NUCLEOTIDE SEQUENCE [LARGE SCALE GENOMIC DNA]</scope>
    <source>
        <strain evidence="2 3">F 1598</strain>
    </source>
</reference>
<sequence length="220" mass="24629">MRVTRDIDDRYQRAQQRGLFNVDFQLLANRVWDLKDVIDPLMIGPDARSDTFVWTNLLDDIKSISADSEDEKYSLEELNTGANIPQPITDAARPGRYGQRGAAVIKNTLMSMDDKNPLMDDDEILDAVFAANARQSQITKSTADKKKQNVAKSTTDKKGTKRPRVTAVPDVKANKENNKPLTIRIGAQGTRSHSNKLTMEDYPPPTRGTDSKWKVAQPAK</sequence>
<proteinExistence type="predicted"/>
<organism evidence="2 3">
    <name type="scientific">Piloderma croceum (strain F 1598)</name>
    <dbReference type="NCBI Taxonomy" id="765440"/>
    <lineage>
        <taxon>Eukaryota</taxon>
        <taxon>Fungi</taxon>
        <taxon>Dikarya</taxon>
        <taxon>Basidiomycota</taxon>
        <taxon>Agaricomycotina</taxon>
        <taxon>Agaricomycetes</taxon>
        <taxon>Agaricomycetidae</taxon>
        <taxon>Atheliales</taxon>
        <taxon>Atheliaceae</taxon>
        <taxon>Piloderma</taxon>
    </lineage>
</organism>
<accession>A0A0C3EEH9</accession>